<feature type="binding site" evidence="17">
    <location>
        <position position="406"/>
    </location>
    <ligand>
        <name>(6S)-NADPHX</name>
        <dbReference type="ChEBI" id="CHEBI:64076"/>
    </ligand>
</feature>
<evidence type="ECO:0000313" key="23">
    <source>
        <dbReference type="Proteomes" id="UP000066284"/>
    </source>
</evidence>
<dbReference type="Pfam" id="PF03853">
    <property type="entry name" value="YjeF_N"/>
    <property type="match status" value="1"/>
</dbReference>
<dbReference type="Pfam" id="PF01256">
    <property type="entry name" value="Carb_kinase"/>
    <property type="match status" value="1"/>
</dbReference>
<feature type="binding site" evidence="18">
    <location>
        <begin position="153"/>
        <end position="159"/>
    </location>
    <ligand>
        <name>(6S)-NADPHX</name>
        <dbReference type="ChEBI" id="CHEBI:64076"/>
    </ligand>
</feature>
<comment type="catalytic activity">
    <reaction evidence="1 18 19">
        <text>(6R)-NADHX = (6S)-NADHX</text>
        <dbReference type="Rhea" id="RHEA:32215"/>
        <dbReference type="ChEBI" id="CHEBI:64074"/>
        <dbReference type="ChEBI" id="CHEBI:64075"/>
        <dbReference type="EC" id="5.1.99.6"/>
    </reaction>
</comment>
<keyword evidence="5 18" id="KW-0479">Metal-binding</keyword>
<evidence type="ECO:0000256" key="1">
    <source>
        <dbReference type="ARBA" id="ARBA00000013"/>
    </source>
</evidence>
<dbReference type="EC" id="5.1.99.6" evidence="19"/>
<evidence type="ECO:0000256" key="13">
    <source>
        <dbReference type="ARBA" id="ARBA00023268"/>
    </source>
</evidence>
<dbReference type="PROSITE" id="PS51383">
    <property type="entry name" value="YJEF_C_3"/>
    <property type="match status" value="1"/>
</dbReference>
<feature type="domain" description="YjeF C-terminal" evidence="20">
    <location>
        <begin position="249"/>
        <end position="533"/>
    </location>
</feature>
<evidence type="ECO:0000256" key="7">
    <source>
        <dbReference type="ARBA" id="ARBA00022840"/>
    </source>
</evidence>
<comment type="subunit">
    <text evidence="17">Homotetramer.</text>
</comment>
<comment type="function">
    <text evidence="14 19">Bifunctional enzyme that catalyzes the epimerization of the S- and R-forms of NAD(P)HX and the dehydration of the S-form of NAD(P)HX at the expense of ADP, which is converted to AMP. This allows the repair of both epimers of NAD(P)HX, a damaged form of NAD(P)H that is a result of enzymatic or heat-dependent hydration.</text>
</comment>
<keyword evidence="6 17" id="KW-0547">Nucleotide-binding</keyword>
<reference evidence="23" key="1">
    <citation type="submission" date="2015-09" db="EMBL/GenBank/DDBJ databases">
        <authorList>
            <person name="Daims H."/>
        </authorList>
    </citation>
    <scope>NUCLEOTIDE SEQUENCE [LARGE SCALE GENOMIC DNA]</scope>
</reference>
<evidence type="ECO:0000259" key="20">
    <source>
        <dbReference type="PROSITE" id="PS51383"/>
    </source>
</evidence>
<comment type="similarity">
    <text evidence="4 19">In the C-terminal section; belongs to the NnrD/CARKD family.</text>
</comment>
<feature type="binding site" evidence="18">
    <location>
        <begin position="78"/>
        <end position="82"/>
    </location>
    <ligand>
        <name>(6S)-NADPHX</name>
        <dbReference type="ChEBI" id="CHEBI:64076"/>
    </ligand>
</feature>
<sequence>MAVPLSFVNMFQDRQRSKMLKIVTGAQMQELDRRTIAEAGIPARVLMERAGLGVATAVLERFGPIKDKRVTVLCGKGNNGGDGFVAAGLLHREGAKVHVVMITPLSDLSPEASFMYRRFVRLAGKSSVHLFTSREQLAALLQESDILIDALLGTGLTSEISGRYADVIDCINDAGRPVVAVDLPSGLHADTGRTLGRAVRASITVSFGLPKLGLFHNDGIDLAGSVKIVDIGFPSALVDSINSRVALITPAFVRTALPPRKASSHKGSFGHAGIIAGSVGKTGAAAMAATAALRVGAGLVTVAVPSSVNDILEAKLLEAMTAPMPETKARTFSRAAFDRLSAFIAARTAVAIGPGLSTHPETVELVQALIGQLDRPAVLDADALNALAGRASTLTTCKVPPVLTPHPGEMARLDAHATAQTVNADRLGTAVGFACARGVFVVLKGARTVIARPDGTAAICPTGNAGMATAGTGDVLTGMLVGLLAQGVPPWEAACAATYLHGWAGDLVAAEKGQAGLISRDLIDKIPAAVKMAYEA</sequence>
<comment type="function">
    <text evidence="17">Catalyzes the dehydration of the S-form of NAD(P)HX at the expense of ADP, which is converted to AMP. Together with NAD(P)HX epimerase, which catalyzes the epimerization of the S- and R-forms, the enzyme allows the repair of both epimers of NAD(P)HX, a damaged form of NAD(P)H that is a result of enzymatic or heat-dependent hydration.</text>
</comment>
<evidence type="ECO:0000256" key="19">
    <source>
        <dbReference type="PIRNR" id="PIRNR017184"/>
    </source>
</evidence>
<dbReference type="GO" id="GO:0046496">
    <property type="term" value="P:nicotinamide nucleotide metabolic process"/>
    <property type="evidence" value="ECO:0007669"/>
    <property type="project" value="UniProtKB-UniRule"/>
</dbReference>
<keyword evidence="7 17" id="KW-0067">ATP-binding</keyword>
<evidence type="ECO:0000256" key="5">
    <source>
        <dbReference type="ARBA" id="ARBA00022723"/>
    </source>
</evidence>
<dbReference type="InterPro" id="IPR017953">
    <property type="entry name" value="Carbohydrate_kinase_pred_CS"/>
</dbReference>
<dbReference type="CDD" id="cd01171">
    <property type="entry name" value="YXKO-related"/>
    <property type="match status" value="1"/>
</dbReference>
<feature type="binding site" evidence="17">
    <location>
        <position position="473"/>
    </location>
    <ligand>
        <name>AMP</name>
        <dbReference type="ChEBI" id="CHEBI:456215"/>
    </ligand>
</feature>
<comment type="catalytic activity">
    <reaction evidence="2 18 19">
        <text>(6R)-NADPHX = (6S)-NADPHX</text>
        <dbReference type="Rhea" id="RHEA:32227"/>
        <dbReference type="ChEBI" id="CHEBI:64076"/>
        <dbReference type="ChEBI" id="CHEBI:64077"/>
        <dbReference type="EC" id="5.1.99.6"/>
    </reaction>
</comment>
<dbReference type="GO" id="GO:0052855">
    <property type="term" value="F:ADP-dependent NAD(P)H-hydrate dehydratase activity"/>
    <property type="evidence" value="ECO:0007669"/>
    <property type="project" value="UniProtKB-UniRule"/>
</dbReference>
<dbReference type="KEGG" id="nio:NITINOP_0774"/>
<organism evidence="22 23">
    <name type="scientific">Candidatus Nitrospira inopinata</name>
    <dbReference type="NCBI Taxonomy" id="1715989"/>
    <lineage>
        <taxon>Bacteria</taxon>
        <taxon>Pseudomonadati</taxon>
        <taxon>Nitrospirota</taxon>
        <taxon>Nitrospiria</taxon>
        <taxon>Nitrospirales</taxon>
        <taxon>Nitrospiraceae</taxon>
        <taxon>Nitrospira</taxon>
    </lineage>
</organism>
<dbReference type="GO" id="GO:0005524">
    <property type="term" value="F:ATP binding"/>
    <property type="evidence" value="ECO:0007669"/>
    <property type="project" value="UniProtKB-UniRule"/>
</dbReference>
<evidence type="ECO:0000256" key="2">
    <source>
        <dbReference type="ARBA" id="ARBA00000909"/>
    </source>
</evidence>
<dbReference type="NCBIfam" id="TIGR00197">
    <property type="entry name" value="yjeF_nterm"/>
    <property type="match status" value="1"/>
</dbReference>
<evidence type="ECO:0000256" key="6">
    <source>
        <dbReference type="ARBA" id="ARBA00022741"/>
    </source>
</evidence>
<dbReference type="PANTHER" id="PTHR12592">
    <property type="entry name" value="ATP-DEPENDENT (S)-NAD(P)H-HYDRATE DEHYDRATASE FAMILY MEMBER"/>
    <property type="match status" value="1"/>
</dbReference>
<dbReference type="InterPro" id="IPR004443">
    <property type="entry name" value="YjeF_N_dom"/>
</dbReference>
<dbReference type="SUPFAM" id="SSF64153">
    <property type="entry name" value="YjeF N-terminal domain-like"/>
    <property type="match status" value="1"/>
</dbReference>
<dbReference type="Gene3D" id="3.40.50.10260">
    <property type="entry name" value="YjeF N-terminal domain"/>
    <property type="match status" value="1"/>
</dbReference>
<keyword evidence="9 18" id="KW-0630">Potassium</keyword>
<keyword evidence="11 18" id="KW-0413">Isomerase</keyword>
<evidence type="ECO:0000256" key="3">
    <source>
        <dbReference type="ARBA" id="ARBA00006001"/>
    </source>
</evidence>
<comment type="cofactor">
    <cofactor evidence="18 19">
        <name>K(+)</name>
        <dbReference type="ChEBI" id="CHEBI:29103"/>
    </cofactor>
    <text evidence="18 19">Binds 1 potassium ion per subunit.</text>
</comment>
<accession>A0A0S4KP27</accession>
<keyword evidence="8 17" id="KW-0521">NADP</keyword>
<evidence type="ECO:0000256" key="18">
    <source>
        <dbReference type="HAMAP-Rule" id="MF_01966"/>
    </source>
</evidence>
<dbReference type="PROSITE" id="PS01050">
    <property type="entry name" value="YJEF_C_2"/>
    <property type="match status" value="1"/>
</dbReference>
<dbReference type="GO" id="GO:0110051">
    <property type="term" value="P:metabolite repair"/>
    <property type="evidence" value="ECO:0007669"/>
    <property type="project" value="TreeGrafter"/>
</dbReference>
<feature type="binding site" evidence="18">
    <location>
        <position position="185"/>
    </location>
    <ligand>
        <name>K(+)</name>
        <dbReference type="ChEBI" id="CHEBI:29103"/>
    </ligand>
</feature>
<dbReference type="AlphaFoldDB" id="A0A0S4KP27"/>
<dbReference type="HAMAP" id="MF_01966">
    <property type="entry name" value="NADHX_epimerase"/>
    <property type="match status" value="1"/>
</dbReference>
<feature type="binding site" evidence="18">
    <location>
        <position position="149"/>
    </location>
    <ligand>
        <name>K(+)</name>
        <dbReference type="ChEBI" id="CHEBI:29103"/>
    </ligand>
</feature>
<feature type="binding site" evidence="17">
    <location>
        <position position="284"/>
    </location>
    <ligand>
        <name>(6S)-NADPHX</name>
        <dbReference type="ChEBI" id="CHEBI:64076"/>
    </ligand>
</feature>
<feature type="binding site" evidence="17">
    <location>
        <position position="474"/>
    </location>
    <ligand>
        <name>(6S)-NADPHX</name>
        <dbReference type="ChEBI" id="CHEBI:64076"/>
    </ligand>
</feature>
<comment type="similarity">
    <text evidence="17">Belongs to the NnrD/CARKD family.</text>
</comment>
<feature type="binding site" evidence="18">
    <location>
        <position position="164"/>
    </location>
    <ligand>
        <name>(6S)-NADPHX</name>
        <dbReference type="ChEBI" id="CHEBI:64076"/>
    </ligand>
</feature>
<feature type="domain" description="YjeF N-terminal" evidence="21">
    <location>
        <begin position="28"/>
        <end position="239"/>
    </location>
</feature>
<evidence type="ECO:0000256" key="14">
    <source>
        <dbReference type="ARBA" id="ARBA00025153"/>
    </source>
</evidence>
<evidence type="ECO:0000256" key="8">
    <source>
        <dbReference type="ARBA" id="ARBA00022857"/>
    </source>
</evidence>
<proteinExistence type="inferred from homology"/>
<feature type="binding site" evidence="18">
    <location>
        <position position="79"/>
    </location>
    <ligand>
        <name>K(+)</name>
        <dbReference type="ChEBI" id="CHEBI:29103"/>
    </ligand>
</feature>
<dbReference type="GO" id="GO:0052856">
    <property type="term" value="F:NAD(P)HX epimerase activity"/>
    <property type="evidence" value="ECO:0007669"/>
    <property type="project" value="UniProtKB-UniRule"/>
</dbReference>
<keyword evidence="13" id="KW-0511">Multifunctional enzyme</keyword>
<comment type="similarity">
    <text evidence="3 19">In the N-terminal section; belongs to the NnrE/AIBP family.</text>
</comment>
<dbReference type="NCBIfam" id="TIGR00196">
    <property type="entry name" value="yjeF_cterm"/>
    <property type="match status" value="1"/>
</dbReference>
<protein>
    <recommendedName>
        <fullName evidence="19">Bifunctional NAD(P)H-hydrate repair enzyme</fullName>
    </recommendedName>
    <alternativeName>
        <fullName evidence="19">Nicotinamide nucleotide repair protein</fullName>
    </alternativeName>
    <domain>
        <recommendedName>
            <fullName evidence="19">ADP-dependent (S)-NAD(P)H-hydrate dehydratase</fullName>
            <ecNumber evidence="19">4.2.1.136</ecNumber>
        </recommendedName>
        <alternativeName>
            <fullName evidence="19">ADP-dependent NAD(P)HX dehydratase</fullName>
        </alternativeName>
    </domain>
    <domain>
        <recommendedName>
            <fullName evidence="19">NAD(P)H-hydrate epimerase</fullName>
            <ecNumber evidence="19">5.1.99.6</ecNumber>
        </recommendedName>
    </domain>
</protein>
<dbReference type="Proteomes" id="UP000066284">
    <property type="component" value="Chromosome 1"/>
</dbReference>
<feature type="binding site" evidence="18">
    <location>
        <position position="182"/>
    </location>
    <ligand>
        <name>(6S)-NADPHX</name>
        <dbReference type="ChEBI" id="CHEBI:64076"/>
    </ligand>
</feature>
<keyword evidence="23" id="KW-1185">Reference proteome</keyword>
<comment type="catalytic activity">
    <reaction evidence="16 17 19">
        <text>(6S)-NADPHX + ADP = AMP + phosphate + NADPH + H(+)</text>
        <dbReference type="Rhea" id="RHEA:32235"/>
        <dbReference type="ChEBI" id="CHEBI:15378"/>
        <dbReference type="ChEBI" id="CHEBI:43474"/>
        <dbReference type="ChEBI" id="CHEBI:57783"/>
        <dbReference type="ChEBI" id="CHEBI:64076"/>
        <dbReference type="ChEBI" id="CHEBI:456215"/>
        <dbReference type="ChEBI" id="CHEBI:456216"/>
        <dbReference type="EC" id="4.2.1.136"/>
    </reaction>
</comment>
<evidence type="ECO:0000256" key="12">
    <source>
        <dbReference type="ARBA" id="ARBA00023239"/>
    </source>
</evidence>
<evidence type="ECO:0000256" key="17">
    <source>
        <dbReference type="HAMAP-Rule" id="MF_01965"/>
    </source>
</evidence>
<evidence type="ECO:0000256" key="9">
    <source>
        <dbReference type="ARBA" id="ARBA00022958"/>
    </source>
</evidence>
<gene>
    <name evidence="22" type="primary">nnr</name>
    <name evidence="17" type="synonym">nnrD</name>
    <name evidence="18" type="synonym">nnrE</name>
    <name evidence="22" type="ORF">NITINOP_0774</name>
</gene>
<comment type="function">
    <text evidence="18">Catalyzes the epimerization of the S- and R-forms of NAD(P)HX, a damaged form of NAD(P)H that is a result of enzymatic or heat-dependent hydration. This is a prerequisite for the S-specific NAD(P)H-hydrate dehydratase to allow the repair of both epimers of NAD(P)HX.</text>
</comment>
<dbReference type="PANTHER" id="PTHR12592:SF0">
    <property type="entry name" value="ATP-DEPENDENT (S)-NAD(P)H-HYDRATE DEHYDRATASE"/>
    <property type="match status" value="1"/>
</dbReference>
<dbReference type="InterPro" id="IPR030677">
    <property type="entry name" value="Nnr"/>
</dbReference>
<comment type="catalytic activity">
    <reaction evidence="15 17 19">
        <text>(6S)-NADHX + ADP = AMP + phosphate + NADH + H(+)</text>
        <dbReference type="Rhea" id="RHEA:32223"/>
        <dbReference type="ChEBI" id="CHEBI:15378"/>
        <dbReference type="ChEBI" id="CHEBI:43474"/>
        <dbReference type="ChEBI" id="CHEBI:57945"/>
        <dbReference type="ChEBI" id="CHEBI:64074"/>
        <dbReference type="ChEBI" id="CHEBI:456215"/>
        <dbReference type="ChEBI" id="CHEBI:456216"/>
        <dbReference type="EC" id="4.2.1.136"/>
    </reaction>
</comment>
<dbReference type="HAMAP" id="MF_01965">
    <property type="entry name" value="NADHX_dehydratase"/>
    <property type="match status" value="1"/>
</dbReference>
<dbReference type="InterPro" id="IPR029056">
    <property type="entry name" value="Ribokinase-like"/>
</dbReference>
<comment type="cofactor">
    <cofactor evidence="17">
        <name>Mg(2+)</name>
        <dbReference type="ChEBI" id="CHEBI:18420"/>
    </cofactor>
</comment>
<evidence type="ECO:0000256" key="4">
    <source>
        <dbReference type="ARBA" id="ARBA00009524"/>
    </source>
</evidence>
<dbReference type="STRING" id="1715989.NITINOP_0774"/>
<evidence type="ECO:0000256" key="16">
    <source>
        <dbReference type="ARBA" id="ARBA00049209"/>
    </source>
</evidence>
<evidence type="ECO:0000256" key="15">
    <source>
        <dbReference type="ARBA" id="ARBA00048238"/>
    </source>
</evidence>
<evidence type="ECO:0000256" key="11">
    <source>
        <dbReference type="ARBA" id="ARBA00023235"/>
    </source>
</evidence>
<evidence type="ECO:0000259" key="21">
    <source>
        <dbReference type="PROSITE" id="PS51385"/>
    </source>
</evidence>
<dbReference type="GO" id="GO:0046872">
    <property type="term" value="F:metal ion binding"/>
    <property type="evidence" value="ECO:0007669"/>
    <property type="project" value="UniProtKB-UniRule"/>
</dbReference>
<dbReference type="EC" id="4.2.1.136" evidence="19"/>
<keyword evidence="10 17" id="KW-0520">NAD</keyword>
<name>A0A0S4KP27_9BACT</name>
<dbReference type="PIRSF" id="PIRSF017184">
    <property type="entry name" value="Nnr"/>
    <property type="match status" value="1"/>
</dbReference>
<dbReference type="Gene3D" id="3.40.1190.20">
    <property type="match status" value="1"/>
</dbReference>
<comment type="similarity">
    <text evidence="18">Belongs to the NnrE/AIBP family.</text>
</comment>
<feature type="binding site" evidence="17">
    <location>
        <begin position="444"/>
        <end position="448"/>
    </location>
    <ligand>
        <name>AMP</name>
        <dbReference type="ChEBI" id="CHEBI:456215"/>
    </ligand>
</feature>
<dbReference type="EMBL" id="LN885086">
    <property type="protein sequence ID" value="CUQ65749.1"/>
    <property type="molecule type" value="Genomic_DNA"/>
</dbReference>
<dbReference type="InterPro" id="IPR000631">
    <property type="entry name" value="CARKD"/>
</dbReference>
<evidence type="ECO:0000256" key="10">
    <source>
        <dbReference type="ARBA" id="ARBA00023027"/>
    </source>
</evidence>
<dbReference type="SUPFAM" id="SSF53613">
    <property type="entry name" value="Ribokinase-like"/>
    <property type="match status" value="1"/>
</dbReference>
<keyword evidence="12 17" id="KW-0456">Lyase</keyword>
<dbReference type="PROSITE" id="PS51385">
    <property type="entry name" value="YJEF_N"/>
    <property type="match status" value="1"/>
</dbReference>
<feature type="binding site" evidence="17">
    <location>
        <position position="355"/>
    </location>
    <ligand>
        <name>(6S)-NADPHX</name>
        <dbReference type="ChEBI" id="CHEBI:64076"/>
    </ligand>
</feature>
<evidence type="ECO:0000313" key="22">
    <source>
        <dbReference type="EMBL" id="CUQ65749.1"/>
    </source>
</evidence>
<dbReference type="InterPro" id="IPR036652">
    <property type="entry name" value="YjeF_N_dom_sf"/>
</dbReference>